<dbReference type="EMBL" id="JAGIYQ010000001">
    <property type="protein sequence ID" value="MBP0723777.1"/>
    <property type="molecule type" value="Genomic_DNA"/>
</dbReference>
<name>A0A940NGW8_9BACI</name>
<dbReference type="SUPFAM" id="SSF55811">
    <property type="entry name" value="Nudix"/>
    <property type="match status" value="1"/>
</dbReference>
<accession>A0A940NGW8</accession>
<dbReference type="Gene3D" id="3.90.79.10">
    <property type="entry name" value="Nucleoside Triphosphate Pyrophosphohydrolase"/>
    <property type="match status" value="1"/>
</dbReference>
<dbReference type="PROSITE" id="PS51462">
    <property type="entry name" value="NUDIX"/>
    <property type="match status" value="1"/>
</dbReference>
<dbReference type="InterPro" id="IPR020084">
    <property type="entry name" value="NUDIX_hydrolase_CS"/>
</dbReference>
<evidence type="ECO:0000313" key="5">
    <source>
        <dbReference type="Proteomes" id="UP000682134"/>
    </source>
</evidence>
<keyword evidence="5" id="KW-1185">Reference proteome</keyword>
<dbReference type="Pfam" id="PF00293">
    <property type="entry name" value="NUDIX"/>
    <property type="match status" value="1"/>
</dbReference>
<comment type="caution">
    <text evidence="4">The sequence shown here is derived from an EMBL/GenBank/DDBJ whole genome shotgun (WGS) entry which is preliminary data.</text>
</comment>
<comment type="similarity">
    <text evidence="2">Belongs to the Nudix hydrolase family.</text>
</comment>
<reference evidence="4" key="1">
    <citation type="submission" date="2021-04" db="EMBL/GenBank/DDBJ databases">
        <title>Genome seq and assembly of Bacillus sp.</title>
        <authorList>
            <person name="Chhetri G."/>
        </authorList>
    </citation>
    <scope>NUCLEOTIDE SEQUENCE</scope>
    <source>
        <strain evidence="4">RG28</strain>
    </source>
</reference>
<dbReference type="GO" id="GO:0044715">
    <property type="term" value="F:8-oxo-dGDP phosphatase activity"/>
    <property type="evidence" value="ECO:0007669"/>
    <property type="project" value="TreeGrafter"/>
</dbReference>
<dbReference type="AlphaFoldDB" id="A0A940NGW8"/>
<dbReference type="PRINTS" id="PR00502">
    <property type="entry name" value="NUDIXFAMILY"/>
</dbReference>
<dbReference type="CDD" id="cd02883">
    <property type="entry name" value="NUDIX_Hydrolase"/>
    <property type="match status" value="1"/>
</dbReference>
<proteinExistence type="inferred from homology"/>
<dbReference type="PANTHER" id="PTHR22769">
    <property type="entry name" value="MUTT/NUDIX HYDROLASE"/>
    <property type="match status" value="1"/>
</dbReference>
<protein>
    <submittedName>
        <fullName evidence="4">NUDIX hydrolase</fullName>
    </submittedName>
</protein>
<dbReference type="InterPro" id="IPR015797">
    <property type="entry name" value="NUDIX_hydrolase-like_dom_sf"/>
</dbReference>
<gene>
    <name evidence="4" type="ORF">J5Y03_01105</name>
</gene>
<dbReference type="InterPro" id="IPR020476">
    <property type="entry name" value="Nudix_hydrolase"/>
</dbReference>
<keyword evidence="1 2" id="KW-0378">Hydrolase</keyword>
<dbReference type="PANTHER" id="PTHR22769:SF56">
    <property type="entry name" value="8-OXO-DGDP PHOSPHATASE NUDT18"/>
    <property type="match status" value="1"/>
</dbReference>
<sequence>MTQNGIVLVVSVSIIKDNEVLIIKENKPSAINKWNMPSGRVEQGEDILNAACREVKEETGYDVNLLKTTGVYNFFSDTNHHVILFHFVGEIIGGSLQIVENEIIDSKWISIHELLQFEKNELRNANVLRQITEAILHQKFFSTTCFNKQLTI</sequence>
<dbReference type="Proteomes" id="UP000682134">
    <property type="component" value="Unassembled WGS sequence"/>
</dbReference>
<dbReference type="PROSITE" id="PS00893">
    <property type="entry name" value="NUDIX_BOX"/>
    <property type="match status" value="1"/>
</dbReference>
<organism evidence="4 5">
    <name type="scientific">Gottfriedia endophytica</name>
    <dbReference type="NCBI Taxonomy" id="2820819"/>
    <lineage>
        <taxon>Bacteria</taxon>
        <taxon>Bacillati</taxon>
        <taxon>Bacillota</taxon>
        <taxon>Bacilli</taxon>
        <taxon>Bacillales</taxon>
        <taxon>Bacillaceae</taxon>
        <taxon>Gottfriedia</taxon>
    </lineage>
</organism>
<evidence type="ECO:0000256" key="2">
    <source>
        <dbReference type="RuleBase" id="RU003476"/>
    </source>
</evidence>
<evidence type="ECO:0000313" key="4">
    <source>
        <dbReference type="EMBL" id="MBP0723777.1"/>
    </source>
</evidence>
<evidence type="ECO:0000259" key="3">
    <source>
        <dbReference type="PROSITE" id="PS51462"/>
    </source>
</evidence>
<dbReference type="InterPro" id="IPR000086">
    <property type="entry name" value="NUDIX_hydrolase_dom"/>
</dbReference>
<dbReference type="RefSeq" id="WP_209401506.1">
    <property type="nucleotide sequence ID" value="NZ_JAGIYQ010000001.1"/>
</dbReference>
<feature type="domain" description="Nudix hydrolase" evidence="3">
    <location>
        <begin position="5"/>
        <end position="132"/>
    </location>
</feature>
<dbReference type="GO" id="GO:0044716">
    <property type="term" value="F:8-oxo-GDP phosphatase activity"/>
    <property type="evidence" value="ECO:0007669"/>
    <property type="project" value="TreeGrafter"/>
</dbReference>
<evidence type="ECO:0000256" key="1">
    <source>
        <dbReference type="ARBA" id="ARBA00022801"/>
    </source>
</evidence>